<dbReference type="Gene3D" id="1.10.287.110">
    <property type="entry name" value="DnaJ domain"/>
    <property type="match status" value="1"/>
</dbReference>
<comment type="caution">
    <text evidence="2">The sequence shown here is derived from an EMBL/GenBank/DDBJ whole genome shotgun (WGS) entry which is preliminary data.</text>
</comment>
<dbReference type="Proteomes" id="UP000187209">
    <property type="component" value="Unassembled WGS sequence"/>
</dbReference>
<sequence length="337" mass="38881">MLVQYLMLSDLAKESNAFYVVPSTQELTVGDIRKQFPVKANIYLRFKTILQEENPPMAVWLDNLDDFAPAPTFKDQILVKALFIPPFDQSTSVLPKKKIYKESKHSHSKQSAQRKQSDFLVMDDGTHGKHGERSHSAAPLHENKPHDTKLPTSHEPRHAQNQEMRFNPTHEFKFPPINEVKVTSSQQGHKKYIDPTDGLTTEQLKKRSEDRINQQVEKKTEDVKKMWKEEANMRQEKQEADKEFSDKINAWESRNCQKNNIRTLLATMHNVLWKDSGWEQIGPGDLITPAQVKGAYVKSLNIIHPDKHQNDPPNIKYISERVFSAVNEAFKVFRASS</sequence>
<feature type="compositionally biased region" description="Basic and acidic residues" evidence="1">
    <location>
        <begin position="124"/>
        <end position="158"/>
    </location>
</feature>
<dbReference type="SUPFAM" id="SSF46565">
    <property type="entry name" value="Chaperone J-domain"/>
    <property type="match status" value="1"/>
</dbReference>
<keyword evidence="3" id="KW-1185">Reference proteome</keyword>
<name>A0A1R2BA86_9CILI</name>
<evidence type="ECO:0000313" key="3">
    <source>
        <dbReference type="Proteomes" id="UP000187209"/>
    </source>
</evidence>
<reference evidence="2 3" key="1">
    <citation type="submission" date="2016-11" db="EMBL/GenBank/DDBJ databases">
        <title>The macronuclear genome of Stentor coeruleus: a giant cell with tiny introns.</title>
        <authorList>
            <person name="Slabodnick M."/>
            <person name="Ruby J.G."/>
            <person name="Reiff S.B."/>
            <person name="Swart E.C."/>
            <person name="Gosai S."/>
            <person name="Prabakaran S."/>
            <person name="Witkowska E."/>
            <person name="Larue G.E."/>
            <person name="Fisher S."/>
            <person name="Freeman R.M."/>
            <person name="Gunawardena J."/>
            <person name="Chu W."/>
            <person name="Stover N.A."/>
            <person name="Gregory B.D."/>
            <person name="Nowacki M."/>
            <person name="Derisi J."/>
            <person name="Roy S.W."/>
            <person name="Marshall W.F."/>
            <person name="Sood P."/>
        </authorList>
    </citation>
    <scope>NUCLEOTIDE SEQUENCE [LARGE SCALE GENOMIC DNA]</scope>
    <source>
        <strain evidence="2">WM001</strain>
    </source>
</reference>
<proteinExistence type="predicted"/>
<dbReference type="AlphaFoldDB" id="A0A1R2BA86"/>
<organism evidence="2 3">
    <name type="scientific">Stentor coeruleus</name>
    <dbReference type="NCBI Taxonomy" id="5963"/>
    <lineage>
        <taxon>Eukaryota</taxon>
        <taxon>Sar</taxon>
        <taxon>Alveolata</taxon>
        <taxon>Ciliophora</taxon>
        <taxon>Postciliodesmatophora</taxon>
        <taxon>Heterotrichea</taxon>
        <taxon>Heterotrichida</taxon>
        <taxon>Stentoridae</taxon>
        <taxon>Stentor</taxon>
    </lineage>
</organism>
<dbReference type="InterPro" id="IPR029071">
    <property type="entry name" value="Ubiquitin-like_domsf"/>
</dbReference>
<gene>
    <name evidence="2" type="ORF">SteCoe_27586</name>
</gene>
<protein>
    <recommendedName>
        <fullName evidence="4">J domain-containing protein</fullName>
    </recommendedName>
</protein>
<dbReference type="PANTHER" id="PTHR23172">
    <property type="entry name" value="AUXILIN/CYCLIN G-ASSOCIATED KINASE-RELATED"/>
    <property type="match status" value="1"/>
</dbReference>
<dbReference type="OrthoDB" id="1717591at2759"/>
<feature type="region of interest" description="Disordered" evidence="1">
    <location>
        <begin position="100"/>
        <end position="158"/>
    </location>
</feature>
<dbReference type="EMBL" id="MPUH01000804">
    <property type="protein sequence ID" value="OMJ73679.1"/>
    <property type="molecule type" value="Genomic_DNA"/>
</dbReference>
<evidence type="ECO:0000256" key="1">
    <source>
        <dbReference type="SAM" id="MobiDB-lite"/>
    </source>
</evidence>
<dbReference type="SUPFAM" id="SSF54236">
    <property type="entry name" value="Ubiquitin-like"/>
    <property type="match status" value="1"/>
</dbReference>
<evidence type="ECO:0000313" key="2">
    <source>
        <dbReference type="EMBL" id="OMJ73679.1"/>
    </source>
</evidence>
<evidence type="ECO:0008006" key="4">
    <source>
        <dbReference type="Google" id="ProtNLM"/>
    </source>
</evidence>
<accession>A0A1R2BA86</accession>
<dbReference type="InterPro" id="IPR036869">
    <property type="entry name" value="J_dom_sf"/>
</dbReference>